<organism evidence="2 3">
    <name type="scientific">Amphibalanus amphitrite</name>
    <name type="common">Striped barnacle</name>
    <name type="synonym">Balanus amphitrite</name>
    <dbReference type="NCBI Taxonomy" id="1232801"/>
    <lineage>
        <taxon>Eukaryota</taxon>
        <taxon>Metazoa</taxon>
        <taxon>Ecdysozoa</taxon>
        <taxon>Arthropoda</taxon>
        <taxon>Crustacea</taxon>
        <taxon>Multicrustacea</taxon>
        <taxon>Cirripedia</taxon>
        <taxon>Thoracica</taxon>
        <taxon>Thoracicalcarea</taxon>
        <taxon>Balanomorpha</taxon>
        <taxon>Balanoidea</taxon>
        <taxon>Balanidae</taxon>
        <taxon>Amphibalaninae</taxon>
        <taxon>Amphibalanus</taxon>
    </lineage>
</organism>
<feature type="compositionally biased region" description="Low complexity" evidence="1">
    <location>
        <begin position="115"/>
        <end position="127"/>
    </location>
</feature>
<gene>
    <name evidence="2" type="ORF">FJT64_006028</name>
</gene>
<keyword evidence="3" id="KW-1185">Reference proteome</keyword>
<comment type="caution">
    <text evidence="2">The sequence shown here is derived from an EMBL/GenBank/DDBJ whole genome shotgun (WGS) entry which is preliminary data.</text>
</comment>
<dbReference type="Proteomes" id="UP000440578">
    <property type="component" value="Unassembled WGS sequence"/>
</dbReference>
<feature type="compositionally biased region" description="Low complexity" evidence="1">
    <location>
        <begin position="175"/>
        <end position="185"/>
    </location>
</feature>
<name>A0A6A4VY74_AMPAM</name>
<evidence type="ECO:0000313" key="3">
    <source>
        <dbReference type="Proteomes" id="UP000440578"/>
    </source>
</evidence>
<protein>
    <submittedName>
        <fullName evidence="2">Uncharacterized protein</fullName>
    </submittedName>
</protein>
<evidence type="ECO:0000256" key="1">
    <source>
        <dbReference type="SAM" id="MobiDB-lite"/>
    </source>
</evidence>
<dbReference type="OrthoDB" id="6405027at2759"/>
<sequence>MAAGAGLPPGLGPTKTATEQCLEGQMCYNAGTAVNGPVESARKQTECYCNCFKQGYFFGAWNEKGNRCQCSNRKIKRAATKCRDDGSQLKVLKRTSTLKRVCCEAVNEKPPTEAPPTTAAPTTAAPEGGSRSSPVAGGPPPLGGSRSSPVAGGPPPPGGSRSTPMAGGPPPPMPGSRSTPMSGGPPALPESPKTPTVGIADEPDFVIPVPPYDPNFFFDYPPEPLPDTYLIDLILPPEQPDWPPPSPPDQEPDIYIVYLPYFENPTPTPTDITFFVDPPIYEFDMPAVHWEYPDPVNWWPDPLLLQPEPLDWIWPMDPSWDTYWPSLDSFFPSMMTEPSVIYSYF</sequence>
<dbReference type="AlphaFoldDB" id="A0A6A4VY74"/>
<accession>A0A6A4VY74</accession>
<feature type="region of interest" description="Disordered" evidence="1">
    <location>
        <begin position="108"/>
        <end position="205"/>
    </location>
</feature>
<proteinExistence type="predicted"/>
<dbReference type="EMBL" id="VIIS01001552">
    <property type="protein sequence ID" value="KAF0296534.1"/>
    <property type="molecule type" value="Genomic_DNA"/>
</dbReference>
<reference evidence="2 3" key="1">
    <citation type="submission" date="2019-07" db="EMBL/GenBank/DDBJ databases">
        <title>Draft genome assembly of a fouling barnacle, Amphibalanus amphitrite (Darwin, 1854): The first reference genome for Thecostraca.</title>
        <authorList>
            <person name="Kim W."/>
        </authorList>
    </citation>
    <scope>NUCLEOTIDE SEQUENCE [LARGE SCALE GENOMIC DNA]</scope>
    <source>
        <strain evidence="2">SNU_AA5</strain>
        <tissue evidence="2">Soma without cirri and trophi</tissue>
    </source>
</reference>
<evidence type="ECO:0000313" key="2">
    <source>
        <dbReference type="EMBL" id="KAF0296534.1"/>
    </source>
</evidence>